<keyword evidence="6" id="KW-0175">Coiled coil</keyword>
<dbReference type="Gene3D" id="6.10.250.3150">
    <property type="match status" value="1"/>
</dbReference>
<dbReference type="AlphaFoldDB" id="K0J7T9"/>
<evidence type="ECO:0000256" key="6">
    <source>
        <dbReference type="SAM" id="Coils"/>
    </source>
</evidence>
<evidence type="ECO:0000256" key="3">
    <source>
        <dbReference type="ARBA" id="ARBA00022729"/>
    </source>
</evidence>
<evidence type="ECO:0000313" key="8">
    <source>
        <dbReference type="EMBL" id="BAM47948.1"/>
    </source>
</evidence>
<dbReference type="KEGG" id="axl:AXY_18160"/>
<gene>
    <name evidence="8" type="ordered locus">AXY_18160</name>
</gene>
<dbReference type="OrthoDB" id="9813368at2"/>
<sequence length="404" mass="45423">MSCRKGFFSLFLVLGIFSLFVFSPDSVHASRESELRQERSEVQSELNEKREELENMQAELVELEEEIKIINEIIESNEKEIKKTEASIEETEADIAELELEIEQLEIDIQRRHDILKDRASALQKSGGAISYIDVLFGAQSFTDLIDRVSIVTRIAQSDQNLIQRLQEDQDQVAAQRQIVEEKLVELEDAKLELEHIQELTLEQKEQNEAKQKELEEKKAKSEKLIEELEIEDRELEQMIEQAKRARQQQIVQYSSNSSNEATSAHVGNPASVSGNLSTIINAGNRYLNGNTRYKAAGGRTAYDIENGLFDCSGFVAWAFRQGGVNVSASTAGLSVTGTKVSTSEMKPGDIVFFNTYKTNGHVGIYLGNGRFIGSQSSTGVAIANMNDSYWSQRFTGHVRRIVE</sequence>
<dbReference type="InterPro" id="IPR057309">
    <property type="entry name" value="PcsB_CC"/>
</dbReference>
<dbReference type="Proteomes" id="UP000006294">
    <property type="component" value="Chromosome"/>
</dbReference>
<dbReference type="eggNOG" id="COG3883">
    <property type="taxonomic scope" value="Bacteria"/>
</dbReference>
<keyword evidence="2" id="KW-0645">Protease</keyword>
<accession>K0J7T9</accession>
<evidence type="ECO:0000256" key="5">
    <source>
        <dbReference type="ARBA" id="ARBA00022807"/>
    </source>
</evidence>
<evidence type="ECO:0000256" key="1">
    <source>
        <dbReference type="ARBA" id="ARBA00007074"/>
    </source>
</evidence>
<dbReference type="STRING" id="698758.AXY_18160"/>
<evidence type="ECO:0000259" key="7">
    <source>
        <dbReference type="PROSITE" id="PS51935"/>
    </source>
</evidence>
<dbReference type="PANTHER" id="PTHR47053:SF1">
    <property type="entry name" value="MUREIN DD-ENDOPEPTIDASE MEPH-RELATED"/>
    <property type="match status" value="1"/>
</dbReference>
<dbReference type="InterPro" id="IPR051202">
    <property type="entry name" value="Peptidase_C40"/>
</dbReference>
<keyword evidence="3" id="KW-0732">Signal</keyword>
<organism evidence="8 9">
    <name type="scientific">Amphibacillus xylanus (strain ATCC 51415 / DSM 6626 / JCM 7361 / LMG 17667 / NBRC 15112 / Ep01)</name>
    <dbReference type="NCBI Taxonomy" id="698758"/>
    <lineage>
        <taxon>Bacteria</taxon>
        <taxon>Bacillati</taxon>
        <taxon>Bacillota</taxon>
        <taxon>Bacilli</taxon>
        <taxon>Bacillales</taxon>
        <taxon>Bacillaceae</taxon>
        <taxon>Amphibacillus</taxon>
    </lineage>
</organism>
<name>K0J7T9_AMPXN</name>
<protein>
    <submittedName>
        <fullName evidence="8">Putative peptidoglycan DL-endopeptidase</fullName>
    </submittedName>
</protein>
<dbReference type="InterPro" id="IPR000064">
    <property type="entry name" value="NLP_P60_dom"/>
</dbReference>
<dbReference type="PROSITE" id="PS51935">
    <property type="entry name" value="NLPC_P60"/>
    <property type="match status" value="1"/>
</dbReference>
<feature type="coiled-coil region" evidence="6">
    <location>
        <begin position="32"/>
        <end position="115"/>
    </location>
</feature>
<dbReference type="GO" id="GO:0006508">
    <property type="term" value="P:proteolysis"/>
    <property type="evidence" value="ECO:0007669"/>
    <property type="project" value="UniProtKB-KW"/>
</dbReference>
<dbReference type="eggNOG" id="COG0791">
    <property type="taxonomic scope" value="Bacteria"/>
</dbReference>
<keyword evidence="4" id="KW-0378">Hydrolase</keyword>
<comment type="similarity">
    <text evidence="1">Belongs to the peptidase C40 family.</text>
</comment>
<dbReference type="Pfam" id="PF00877">
    <property type="entry name" value="NLPC_P60"/>
    <property type="match status" value="1"/>
</dbReference>
<keyword evidence="9" id="KW-1185">Reference proteome</keyword>
<dbReference type="HOGENOM" id="CLU_034085_0_1_9"/>
<keyword evidence="5" id="KW-0788">Thiol protease</keyword>
<reference evidence="8 9" key="1">
    <citation type="submission" date="2011-01" db="EMBL/GenBank/DDBJ databases">
        <title>Whole genome sequence of Amphibacillus xylinus NBRC 15112.</title>
        <authorList>
            <person name="Nakazawa H."/>
            <person name="Katano Y."/>
            <person name="Nakamura S."/>
            <person name="Sasagawa M."/>
            <person name="Fukada J."/>
            <person name="Arai T."/>
            <person name="Sasakura N."/>
            <person name="Mochizuki D."/>
            <person name="Hosoyama A."/>
            <person name="Harada K."/>
            <person name="Horikawa H."/>
            <person name="Kato Y."/>
            <person name="Harada T."/>
            <person name="Sasaki K."/>
            <person name="Sekiguchi M."/>
            <person name="Hodoyama M."/>
            <person name="Nishiko R."/>
            <person name="Narita H."/>
            <person name="Hanamaki A."/>
            <person name="Hata C."/>
            <person name="Konno Y."/>
            <person name="Niimura Y."/>
            <person name="Yamazaki S."/>
            <person name="Fujita N."/>
        </authorList>
    </citation>
    <scope>NUCLEOTIDE SEQUENCE [LARGE SCALE GENOMIC DNA]</scope>
    <source>
        <strain evidence="9">ATCC 51415 / DSM 6626 / JCM 7361 / LMG 17667 / NBRC 15112 / Ep01</strain>
    </source>
</reference>
<dbReference type="PANTHER" id="PTHR47053">
    <property type="entry name" value="MUREIN DD-ENDOPEPTIDASE MEPH-RELATED"/>
    <property type="match status" value="1"/>
</dbReference>
<dbReference type="GO" id="GO:0008234">
    <property type="term" value="F:cysteine-type peptidase activity"/>
    <property type="evidence" value="ECO:0007669"/>
    <property type="project" value="UniProtKB-KW"/>
</dbReference>
<dbReference type="Gene3D" id="3.90.1720.10">
    <property type="entry name" value="endopeptidase domain like (from Nostoc punctiforme)"/>
    <property type="match status" value="1"/>
</dbReference>
<evidence type="ECO:0000256" key="2">
    <source>
        <dbReference type="ARBA" id="ARBA00022670"/>
    </source>
</evidence>
<proteinExistence type="inferred from homology"/>
<evidence type="ECO:0000313" key="9">
    <source>
        <dbReference type="Proteomes" id="UP000006294"/>
    </source>
</evidence>
<feature type="coiled-coil region" evidence="6">
    <location>
        <begin position="163"/>
        <end position="249"/>
    </location>
</feature>
<dbReference type="InterPro" id="IPR038765">
    <property type="entry name" value="Papain-like_cys_pep_sf"/>
</dbReference>
<dbReference type="EMBL" id="AP012050">
    <property type="protein sequence ID" value="BAM47948.1"/>
    <property type="molecule type" value="Genomic_DNA"/>
</dbReference>
<evidence type="ECO:0000256" key="4">
    <source>
        <dbReference type="ARBA" id="ARBA00022801"/>
    </source>
</evidence>
<feature type="domain" description="NlpC/P60" evidence="7">
    <location>
        <begin position="274"/>
        <end position="402"/>
    </location>
</feature>
<dbReference type="Pfam" id="PF24568">
    <property type="entry name" value="CC_PcsB"/>
    <property type="match status" value="1"/>
</dbReference>
<dbReference type="RefSeq" id="WP_015010537.1">
    <property type="nucleotide sequence ID" value="NC_018704.1"/>
</dbReference>
<dbReference type="SUPFAM" id="SSF54001">
    <property type="entry name" value="Cysteine proteinases"/>
    <property type="match status" value="1"/>
</dbReference>